<dbReference type="Proteomes" id="UP000242133">
    <property type="component" value="Unassembled WGS sequence"/>
</dbReference>
<keyword evidence="2" id="KW-1133">Transmembrane helix</keyword>
<name>A0A2P8F2A8_9GAMM</name>
<feature type="region of interest" description="Disordered" evidence="1">
    <location>
        <begin position="446"/>
        <end position="468"/>
    </location>
</feature>
<evidence type="ECO:0000256" key="2">
    <source>
        <dbReference type="SAM" id="Phobius"/>
    </source>
</evidence>
<keyword evidence="5" id="KW-1185">Reference proteome</keyword>
<keyword evidence="2" id="KW-0472">Membrane</keyword>
<proteinExistence type="predicted"/>
<protein>
    <submittedName>
        <fullName evidence="4">PilX-like prepilin protein</fullName>
    </submittedName>
</protein>
<dbReference type="EMBL" id="PYGI01000003">
    <property type="protein sequence ID" value="PSL15852.1"/>
    <property type="molecule type" value="Genomic_DNA"/>
</dbReference>
<sequence>MANHDMAGMQNISTGRQQGYVLVVGMIFLLILMVGAVSLMSGVTQDEKMSGNTQRSSGAFMAAEAGMQTAIDELWAEYQTHDYNPPSWFYYECDADGNLSIPTDPITGVTEEVVLIVDQTLFGTDGSSFSVNYGGICDQDDQNVKSISLVSRGDKHQSLRRIHFNVSHDGEITWPAVFVNEDPLNPECSFNFGNSNSYLYDGNGGPALSSNTRACAEDIRQSDHDRGQLVGGVIANNPAPDFTSPEGLRRFYEAIQGSSHTQNVYPSEPKNAGKGVEPIDLNSPDFSWVELGESGVESDLTDYDEMETVVVHGDLDMKGSLDGSGVLIVTGTASFSGTPNWNGLVIIMGGDVNIGGGGTTNGLRGSMIVSNLDFGDYRYCNNSGSCTDSNSTTHYAPSPAFSDEGSWDYHGNPEINWDVSGGGTARYNYACEFLMKVDGFLTDDDEMDLDEEDSFPGPEDCPGSGDSGDFGTLYVFDWYEEVN</sequence>
<dbReference type="Pfam" id="PF14341">
    <property type="entry name" value="PilX_N"/>
    <property type="match status" value="1"/>
</dbReference>
<feature type="transmembrane region" description="Helical" evidence="2">
    <location>
        <begin position="20"/>
        <end position="40"/>
    </location>
</feature>
<evidence type="ECO:0000313" key="5">
    <source>
        <dbReference type="Proteomes" id="UP000242133"/>
    </source>
</evidence>
<gene>
    <name evidence="4" type="ORF">CLV44_103133</name>
</gene>
<evidence type="ECO:0000313" key="4">
    <source>
        <dbReference type="EMBL" id="PSL15852.1"/>
    </source>
</evidence>
<organism evidence="4 5">
    <name type="scientific">Marinobacterium halophilum</name>
    <dbReference type="NCBI Taxonomy" id="267374"/>
    <lineage>
        <taxon>Bacteria</taxon>
        <taxon>Pseudomonadati</taxon>
        <taxon>Pseudomonadota</taxon>
        <taxon>Gammaproteobacteria</taxon>
        <taxon>Oceanospirillales</taxon>
        <taxon>Oceanospirillaceae</taxon>
        <taxon>Marinobacterium</taxon>
    </lineage>
</organism>
<reference evidence="4 5" key="1">
    <citation type="submission" date="2018-03" db="EMBL/GenBank/DDBJ databases">
        <title>Genomic Encyclopedia of Archaeal and Bacterial Type Strains, Phase II (KMG-II): from individual species to whole genera.</title>
        <authorList>
            <person name="Goeker M."/>
        </authorList>
    </citation>
    <scope>NUCLEOTIDE SEQUENCE [LARGE SCALE GENOMIC DNA]</scope>
    <source>
        <strain evidence="4 5">DSM 17586</strain>
    </source>
</reference>
<dbReference type="InterPro" id="IPR025746">
    <property type="entry name" value="PilX_N_dom"/>
</dbReference>
<feature type="domain" description="Type 4 fimbrial biogenesis protein PilX N-terminal" evidence="3">
    <location>
        <begin position="18"/>
        <end position="67"/>
    </location>
</feature>
<comment type="caution">
    <text evidence="4">The sequence shown here is derived from an EMBL/GenBank/DDBJ whole genome shotgun (WGS) entry which is preliminary data.</text>
</comment>
<accession>A0A2P8F2A8</accession>
<evidence type="ECO:0000256" key="1">
    <source>
        <dbReference type="SAM" id="MobiDB-lite"/>
    </source>
</evidence>
<keyword evidence="2" id="KW-0812">Transmembrane</keyword>
<evidence type="ECO:0000259" key="3">
    <source>
        <dbReference type="Pfam" id="PF14341"/>
    </source>
</evidence>
<dbReference type="AlphaFoldDB" id="A0A2P8F2A8"/>